<dbReference type="GO" id="GO:0030956">
    <property type="term" value="C:glutamyl-tRNA(Gln) amidotransferase complex"/>
    <property type="evidence" value="ECO:0007669"/>
    <property type="project" value="InterPro"/>
</dbReference>
<evidence type="ECO:0000313" key="10">
    <source>
        <dbReference type="EMBL" id="VTQ85185.1"/>
    </source>
</evidence>
<dbReference type="RefSeq" id="WP_138209444.1">
    <property type="nucleotide sequence ID" value="NZ_CBCRUQ010000001.1"/>
</dbReference>
<dbReference type="PANTHER" id="PTHR11895:SF151">
    <property type="entry name" value="GLUTAMYL-TRNA(GLN) AMIDOTRANSFERASE SUBUNIT A"/>
    <property type="match status" value="1"/>
</dbReference>
<dbReference type="GO" id="GO:0005524">
    <property type="term" value="F:ATP binding"/>
    <property type="evidence" value="ECO:0007669"/>
    <property type="project" value="UniProtKB-KW"/>
</dbReference>
<evidence type="ECO:0000256" key="3">
    <source>
        <dbReference type="ARBA" id="ARBA00022741"/>
    </source>
</evidence>
<organism evidence="10 11">
    <name type="scientific">Hathewaya histolytica</name>
    <name type="common">Clostridium histolyticum</name>
    <dbReference type="NCBI Taxonomy" id="1498"/>
    <lineage>
        <taxon>Bacteria</taxon>
        <taxon>Bacillati</taxon>
        <taxon>Bacillota</taxon>
        <taxon>Clostridia</taxon>
        <taxon>Eubacteriales</taxon>
        <taxon>Clostridiaceae</taxon>
        <taxon>Hathewaya</taxon>
    </lineage>
</organism>
<dbReference type="Pfam" id="PF01425">
    <property type="entry name" value="Amidase"/>
    <property type="match status" value="1"/>
</dbReference>
<name>A0A4U9R1Z4_HATHI</name>
<gene>
    <name evidence="8 10" type="primary">gatA</name>
    <name evidence="10" type="ORF">NCTC503_00685</name>
</gene>
<keyword evidence="4 8" id="KW-0067">ATP-binding</keyword>
<dbReference type="InterPro" id="IPR004412">
    <property type="entry name" value="GatA"/>
</dbReference>
<comment type="catalytic activity">
    <reaction evidence="7 8">
        <text>L-glutamyl-tRNA(Gln) + L-glutamine + ATP + H2O = L-glutaminyl-tRNA(Gln) + L-glutamate + ADP + phosphate + H(+)</text>
        <dbReference type="Rhea" id="RHEA:17521"/>
        <dbReference type="Rhea" id="RHEA-COMP:9681"/>
        <dbReference type="Rhea" id="RHEA-COMP:9684"/>
        <dbReference type="ChEBI" id="CHEBI:15377"/>
        <dbReference type="ChEBI" id="CHEBI:15378"/>
        <dbReference type="ChEBI" id="CHEBI:29985"/>
        <dbReference type="ChEBI" id="CHEBI:30616"/>
        <dbReference type="ChEBI" id="CHEBI:43474"/>
        <dbReference type="ChEBI" id="CHEBI:58359"/>
        <dbReference type="ChEBI" id="CHEBI:78520"/>
        <dbReference type="ChEBI" id="CHEBI:78521"/>
        <dbReference type="ChEBI" id="CHEBI:456216"/>
        <dbReference type="EC" id="6.3.5.7"/>
    </reaction>
</comment>
<keyword evidence="10" id="KW-0808">Transferase</keyword>
<keyword evidence="11" id="KW-1185">Reference proteome</keyword>
<feature type="domain" description="Amidase" evidence="9">
    <location>
        <begin position="27"/>
        <end position="464"/>
    </location>
</feature>
<dbReference type="InterPro" id="IPR023631">
    <property type="entry name" value="Amidase_dom"/>
</dbReference>
<evidence type="ECO:0000259" key="9">
    <source>
        <dbReference type="Pfam" id="PF01425"/>
    </source>
</evidence>
<dbReference type="PANTHER" id="PTHR11895">
    <property type="entry name" value="TRANSAMIDASE"/>
    <property type="match status" value="1"/>
</dbReference>
<evidence type="ECO:0000256" key="1">
    <source>
        <dbReference type="ARBA" id="ARBA00008069"/>
    </source>
</evidence>
<dbReference type="HAMAP" id="MF_00120">
    <property type="entry name" value="GatA"/>
    <property type="match status" value="1"/>
</dbReference>
<evidence type="ECO:0000256" key="4">
    <source>
        <dbReference type="ARBA" id="ARBA00022840"/>
    </source>
</evidence>
<evidence type="ECO:0000256" key="6">
    <source>
        <dbReference type="ARBA" id="ARBA00025295"/>
    </source>
</evidence>
<keyword evidence="3 8" id="KW-0547">Nucleotide-binding</keyword>
<dbReference type="EMBL" id="LR590481">
    <property type="protein sequence ID" value="VTQ85185.1"/>
    <property type="molecule type" value="Genomic_DNA"/>
</dbReference>
<dbReference type="GO" id="GO:0016740">
    <property type="term" value="F:transferase activity"/>
    <property type="evidence" value="ECO:0007669"/>
    <property type="project" value="UniProtKB-KW"/>
</dbReference>
<evidence type="ECO:0000256" key="5">
    <source>
        <dbReference type="ARBA" id="ARBA00022917"/>
    </source>
</evidence>
<evidence type="ECO:0000256" key="7">
    <source>
        <dbReference type="ARBA" id="ARBA00047407"/>
    </source>
</evidence>
<evidence type="ECO:0000313" key="11">
    <source>
        <dbReference type="Proteomes" id="UP000308489"/>
    </source>
</evidence>
<comment type="function">
    <text evidence="6 8">Allows the formation of correctly charged Gln-tRNA(Gln) through the transamidation of misacylated Glu-tRNA(Gln) in organisms which lack glutaminyl-tRNA synthetase. The reaction takes place in the presence of glutamine and ATP through an activated gamma-phospho-Glu-tRNA(Gln).</text>
</comment>
<keyword evidence="5 8" id="KW-0648">Protein biosynthesis</keyword>
<dbReference type="OrthoDB" id="9811471at2"/>
<dbReference type="Gene3D" id="3.90.1300.10">
    <property type="entry name" value="Amidase signature (AS) domain"/>
    <property type="match status" value="1"/>
</dbReference>
<comment type="subunit">
    <text evidence="8">Heterotrimer of A, B and C subunits.</text>
</comment>
<proteinExistence type="inferred from homology"/>
<reference evidence="10 11" key="1">
    <citation type="submission" date="2019-05" db="EMBL/GenBank/DDBJ databases">
        <authorList>
            <consortium name="Pathogen Informatics"/>
        </authorList>
    </citation>
    <scope>NUCLEOTIDE SEQUENCE [LARGE SCALE GENOMIC DNA]</scope>
    <source>
        <strain evidence="10 11">NCTC503</strain>
    </source>
</reference>
<dbReference type="InterPro" id="IPR000120">
    <property type="entry name" value="Amidase"/>
</dbReference>
<dbReference type="AlphaFoldDB" id="A0A4U9R1Z4"/>
<dbReference type="InterPro" id="IPR020556">
    <property type="entry name" value="Amidase_CS"/>
</dbReference>
<dbReference type="SUPFAM" id="SSF75304">
    <property type="entry name" value="Amidase signature (AS) enzymes"/>
    <property type="match status" value="1"/>
</dbReference>
<keyword evidence="2 8" id="KW-0436">Ligase</keyword>
<dbReference type="NCBIfam" id="TIGR00132">
    <property type="entry name" value="gatA"/>
    <property type="match status" value="1"/>
</dbReference>
<dbReference type="GO" id="GO:0006412">
    <property type="term" value="P:translation"/>
    <property type="evidence" value="ECO:0007669"/>
    <property type="project" value="UniProtKB-UniRule"/>
</dbReference>
<protein>
    <recommendedName>
        <fullName evidence="8">Glutamyl-tRNA(Gln) amidotransferase subunit A</fullName>
        <shortName evidence="8">Glu-ADT subunit A</shortName>
        <ecNumber evidence="8">6.3.5.7</ecNumber>
    </recommendedName>
</protein>
<comment type="similarity">
    <text evidence="1 8">Belongs to the amidase family. GatA subfamily.</text>
</comment>
<dbReference type="Proteomes" id="UP000308489">
    <property type="component" value="Chromosome 1"/>
</dbReference>
<dbReference type="InterPro" id="IPR036928">
    <property type="entry name" value="AS_sf"/>
</dbReference>
<dbReference type="GO" id="GO:0050567">
    <property type="term" value="F:glutaminyl-tRNA synthase (glutamine-hydrolyzing) activity"/>
    <property type="evidence" value="ECO:0007669"/>
    <property type="project" value="UniProtKB-UniRule"/>
</dbReference>
<dbReference type="KEGG" id="hhw:NCTC503_00685"/>
<evidence type="ECO:0000256" key="2">
    <source>
        <dbReference type="ARBA" id="ARBA00022598"/>
    </source>
</evidence>
<feature type="active site" description="Charge relay system" evidence="8">
    <location>
        <position position="79"/>
    </location>
</feature>
<dbReference type="PROSITE" id="PS00571">
    <property type="entry name" value="AMIDASES"/>
    <property type="match status" value="1"/>
</dbReference>
<sequence length="485" mass="53917">MDLKGLKVHELIELINNRELKIEEINSYYINRIKDLDNKIGAFIYVDYENVNKEAKKMDKLLDQGKDIGPLKGIPIGIKDNINVIGMKTTCASKILKGYISPYNATIVDNLTENGAIIMGKTNMDEFGMGSTGENSAYKITRNPIDLNRVPGGSSSGSAAATSSEEVPISLGTDTGGSIRRPASYCGLVGLKPTYGSISRYGVVSFASTLDTVGILSKDVEDSALMYSLLRGKDKKDSTTVHMKNMEYKNNLKKSLKGYKIAIPIDIIKDNKGFMKRHIEEAAKVLKSMGADIKYISMESLDYATKIYYILSSAEASSNLGRFDGIRYGYNSGKYNSVGDMYSNTRTYGFNKEVKKRILFGTYALSKNHYEDYYIKSLKLREKLTNSFRNILKEYDAIIIPTTNSVAEIIGTFDINNANTYSEDLYTVIANLTGMPAISIPCAIENGLPLGMQIITDYFREDMLFNIAYSFERATNYGGKIKLNL</sequence>
<accession>A0A4U9R1Z4</accession>
<dbReference type="EC" id="6.3.5.7" evidence="8"/>
<feature type="active site" description="Charge relay system" evidence="8">
    <location>
        <position position="154"/>
    </location>
</feature>
<evidence type="ECO:0000256" key="8">
    <source>
        <dbReference type="HAMAP-Rule" id="MF_00120"/>
    </source>
</evidence>
<feature type="active site" description="Acyl-ester intermediate" evidence="8">
    <location>
        <position position="178"/>
    </location>
</feature>